<dbReference type="InterPro" id="IPR005828">
    <property type="entry name" value="MFS_sugar_transport-like"/>
</dbReference>
<dbReference type="Gene3D" id="1.20.1250.20">
    <property type="entry name" value="MFS general substrate transporter like domains"/>
    <property type="match status" value="1"/>
</dbReference>
<feature type="transmembrane region" description="Helical" evidence="9">
    <location>
        <begin position="166"/>
        <end position="186"/>
    </location>
</feature>
<feature type="transmembrane region" description="Helical" evidence="9">
    <location>
        <begin position="402"/>
        <end position="421"/>
    </location>
</feature>
<evidence type="ECO:0000256" key="4">
    <source>
        <dbReference type="ARBA" id="ARBA00022692"/>
    </source>
</evidence>
<accession>A0A7H8QTD5</accession>
<dbReference type="InterPro" id="IPR020846">
    <property type="entry name" value="MFS_dom"/>
</dbReference>
<evidence type="ECO:0000256" key="2">
    <source>
        <dbReference type="ARBA" id="ARBA00010992"/>
    </source>
</evidence>
<name>A0A7H8QTD5_TALRU</name>
<evidence type="ECO:0000313" key="11">
    <source>
        <dbReference type="EMBL" id="QKX57227.1"/>
    </source>
</evidence>
<evidence type="ECO:0000256" key="9">
    <source>
        <dbReference type="SAM" id="Phobius"/>
    </source>
</evidence>
<dbReference type="GO" id="GO:0016020">
    <property type="term" value="C:membrane"/>
    <property type="evidence" value="ECO:0007669"/>
    <property type="project" value="UniProtKB-SubCell"/>
</dbReference>
<dbReference type="SUPFAM" id="SSF103473">
    <property type="entry name" value="MFS general substrate transporter"/>
    <property type="match status" value="1"/>
</dbReference>
<feature type="compositionally biased region" description="Basic and acidic residues" evidence="8">
    <location>
        <begin position="521"/>
        <end position="530"/>
    </location>
</feature>
<dbReference type="FunFam" id="1.20.1250.20:FF:000078">
    <property type="entry name" value="MFS maltose transporter, putative"/>
    <property type="match status" value="1"/>
</dbReference>
<comment type="subcellular location">
    <subcellularLocation>
        <location evidence="1">Membrane</location>
        <topology evidence="1">Multi-pass membrane protein</topology>
    </subcellularLocation>
</comment>
<comment type="similarity">
    <text evidence="2 7">Belongs to the major facilitator superfamily. Sugar transporter (TC 2.A.1.1) family.</text>
</comment>
<keyword evidence="6 9" id="KW-0472">Membrane</keyword>
<feature type="transmembrane region" description="Helical" evidence="9">
    <location>
        <begin position="318"/>
        <end position="339"/>
    </location>
</feature>
<dbReference type="Pfam" id="PF00083">
    <property type="entry name" value="Sugar_tr"/>
    <property type="match status" value="1"/>
</dbReference>
<feature type="region of interest" description="Disordered" evidence="8">
    <location>
        <begin position="521"/>
        <end position="541"/>
    </location>
</feature>
<dbReference type="InterPro" id="IPR050360">
    <property type="entry name" value="MFS_Sugar_Transporters"/>
</dbReference>
<keyword evidence="4 9" id="KW-0812">Transmembrane</keyword>
<dbReference type="EMBL" id="CP055899">
    <property type="protein sequence ID" value="QKX57227.1"/>
    <property type="molecule type" value="Genomic_DNA"/>
</dbReference>
<dbReference type="Proteomes" id="UP000509510">
    <property type="component" value="Chromosome II"/>
</dbReference>
<dbReference type="InterPro" id="IPR036259">
    <property type="entry name" value="MFS_trans_sf"/>
</dbReference>
<organism evidence="11 12">
    <name type="scientific">Talaromyces rugulosus</name>
    <name type="common">Penicillium rugulosum</name>
    <dbReference type="NCBI Taxonomy" id="121627"/>
    <lineage>
        <taxon>Eukaryota</taxon>
        <taxon>Fungi</taxon>
        <taxon>Dikarya</taxon>
        <taxon>Ascomycota</taxon>
        <taxon>Pezizomycotina</taxon>
        <taxon>Eurotiomycetes</taxon>
        <taxon>Eurotiomycetidae</taxon>
        <taxon>Eurotiales</taxon>
        <taxon>Trichocomaceae</taxon>
        <taxon>Talaromyces</taxon>
        <taxon>Talaromyces sect. Islandici</taxon>
    </lineage>
</organism>
<feature type="transmembrane region" description="Helical" evidence="9">
    <location>
        <begin position="133"/>
        <end position="154"/>
    </location>
</feature>
<dbReference type="RefSeq" id="XP_035343405.1">
    <property type="nucleotide sequence ID" value="XM_035487512.1"/>
</dbReference>
<dbReference type="PANTHER" id="PTHR48022:SF77">
    <property type="entry name" value="MAJOR FACILITATOR SUPERFAMILY (MFS) PROFILE DOMAIN-CONTAINING PROTEIN"/>
    <property type="match status" value="1"/>
</dbReference>
<dbReference type="GO" id="GO:0005351">
    <property type="term" value="F:carbohydrate:proton symporter activity"/>
    <property type="evidence" value="ECO:0007669"/>
    <property type="project" value="TreeGrafter"/>
</dbReference>
<evidence type="ECO:0000256" key="5">
    <source>
        <dbReference type="ARBA" id="ARBA00022989"/>
    </source>
</evidence>
<evidence type="ECO:0000259" key="10">
    <source>
        <dbReference type="PROSITE" id="PS50850"/>
    </source>
</evidence>
<sequence length="541" mass="59009">MAASTTTDGITMAERFRQFNTTSTTVADFGQRSYMASCAFNYGYDVGNFGAVQGMQAFGKRFGQCDADTGVCALPAWLSSLMTSLPFFGKAIGAIACGSIAERWGRKAAVMVLAILSFIGVLLQTSATTAAQFTIGRFISFGMTGMTLIVVPIYQGETSPRAIRGTVTSTLQLMIIGGQVVASLVTLGTKGISSNASWQIPVGLQFVAPSVIVAFWPFVPESPRWLLSRNRVEDAKKELQRLHKGESESRIDFEIEALRHAQSIERKGSWGELFNKANRVRTMVAVIAMFGQQITGQAFASQYSVIFFQGEGFKSQSFLFNVLTNVAAFVCLIGEWLIIDKVGRRTMLMVGGSGMAIFMFVIGGVGVVADPTQPQKKALVCIYIVFPNSCWIANRKYQVASFILYTCAYNLSWAACSYVVVSEAASTHIKEKTNLFAGVISILTTFLTSFTVPYLLKAPYANLGAKVGFIYGSLCTVMVVVAYLFIPELKGRSLEEVDQLFASGRPLREYKNVQTRPIDEPEHVLEDSGKNGDVSTSVYIK</sequence>
<dbReference type="AlphaFoldDB" id="A0A7H8QTD5"/>
<protein>
    <recommendedName>
        <fullName evidence="10">Major facilitator superfamily (MFS) profile domain-containing protein</fullName>
    </recommendedName>
</protein>
<dbReference type="NCBIfam" id="TIGR00879">
    <property type="entry name" value="SP"/>
    <property type="match status" value="1"/>
</dbReference>
<dbReference type="KEGG" id="trg:TRUGW13939_04335"/>
<gene>
    <name evidence="11" type="ORF">TRUGW13939_04335</name>
</gene>
<evidence type="ECO:0000256" key="8">
    <source>
        <dbReference type="SAM" id="MobiDB-lite"/>
    </source>
</evidence>
<feature type="domain" description="Major facilitator superfamily (MFS) profile" evidence="10">
    <location>
        <begin position="31"/>
        <end position="490"/>
    </location>
</feature>
<dbReference type="PROSITE" id="PS50850">
    <property type="entry name" value="MFS"/>
    <property type="match status" value="1"/>
</dbReference>
<dbReference type="GeneID" id="55991837"/>
<feature type="transmembrane region" description="Helical" evidence="9">
    <location>
        <begin position="198"/>
        <end position="219"/>
    </location>
</feature>
<evidence type="ECO:0000256" key="6">
    <source>
        <dbReference type="ARBA" id="ARBA00023136"/>
    </source>
</evidence>
<evidence type="ECO:0000256" key="7">
    <source>
        <dbReference type="RuleBase" id="RU003346"/>
    </source>
</evidence>
<proteinExistence type="inferred from homology"/>
<evidence type="ECO:0000256" key="1">
    <source>
        <dbReference type="ARBA" id="ARBA00004141"/>
    </source>
</evidence>
<evidence type="ECO:0000256" key="3">
    <source>
        <dbReference type="ARBA" id="ARBA00022448"/>
    </source>
</evidence>
<keyword evidence="3 7" id="KW-0813">Transport</keyword>
<feature type="transmembrane region" description="Helical" evidence="9">
    <location>
        <begin position="283"/>
        <end position="306"/>
    </location>
</feature>
<keyword evidence="12" id="KW-1185">Reference proteome</keyword>
<keyword evidence="5 9" id="KW-1133">Transmembrane helix</keyword>
<feature type="transmembrane region" description="Helical" evidence="9">
    <location>
        <begin position="108"/>
        <end position="127"/>
    </location>
</feature>
<feature type="transmembrane region" description="Helical" evidence="9">
    <location>
        <begin position="468"/>
        <end position="486"/>
    </location>
</feature>
<feature type="transmembrane region" description="Helical" evidence="9">
    <location>
        <begin position="433"/>
        <end position="456"/>
    </location>
</feature>
<dbReference type="OrthoDB" id="6612291at2759"/>
<reference evidence="12" key="1">
    <citation type="submission" date="2020-06" db="EMBL/GenBank/DDBJ databases">
        <title>A chromosome-scale genome assembly of Talaromyces rugulosus W13939.</title>
        <authorList>
            <person name="Wang B."/>
            <person name="Guo L."/>
            <person name="Ye K."/>
            <person name="Wang L."/>
        </authorList>
    </citation>
    <scope>NUCLEOTIDE SEQUENCE [LARGE SCALE GENOMIC DNA]</scope>
    <source>
        <strain evidence="12">W13939</strain>
    </source>
</reference>
<evidence type="ECO:0000313" key="12">
    <source>
        <dbReference type="Proteomes" id="UP000509510"/>
    </source>
</evidence>
<dbReference type="InterPro" id="IPR003663">
    <property type="entry name" value="Sugar/inositol_transpt"/>
</dbReference>
<feature type="transmembrane region" description="Helical" evidence="9">
    <location>
        <begin position="346"/>
        <end position="369"/>
    </location>
</feature>
<dbReference type="PANTHER" id="PTHR48022">
    <property type="entry name" value="PLASTIDIC GLUCOSE TRANSPORTER 4"/>
    <property type="match status" value="1"/>
</dbReference>